<dbReference type="PaxDb" id="3055-EDO98742"/>
<accession>A0A2K3CSB6</accession>
<gene>
    <name evidence="2" type="ORF">CHLRE_16g694203v5</name>
</gene>
<organism evidence="2 3">
    <name type="scientific">Chlamydomonas reinhardtii</name>
    <name type="common">Chlamydomonas smithii</name>
    <dbReference type="NCBI Taxonomy" id="3055"/>
    <lineage>
        <taxon>Eukaryota</taxon>
        <taxon>Viridiplantae</taxon>
        <taxon>Chlorophyta</taxon>
        <taxon>core chlorophytes</taxon>
        <taxon>Chlorophyceae</taxon>
        <taxon>CS clade</taxon>
        <taxon>Chlamydomonadales</taxon>
        <taxon>Chlamydomonadaceae</taxon>
        <taxon>Chlamydomonas</taxon>
    </lineage>
</organism>
<dbReference type="GeneID" id="5724862"/>
<dbReference type="Pfam" id="PF04720">
    <property type="entry name" value="PDDEXK_6"/>
    <property type="match status" value="1"/>
</dbReference>
<keyword evidence="3" id="KW-1185">Reference proteome</keyword>
<dbReference type="OrthoDB" id="691424at2759"/>
<dbReference type="InterPro" id="IPR006502">
    <property type="entry name" value="PDDEXK-like"/>
</dbReference>
<dbReference type="RefSeq" id="XP_001699312.2">
    <property type="nucleotide sequence ID" value="XM_001699260.2"/>
</dbReference>
<feature type="region of interest" description="Disordered" evidence="1">
    <location>
        <begin position="457"/>
        <end position="488"/>
    </location>
</feature>
<feature type="compositionally biased region" description="Low complexity" evidence="1">
    <location>
        <begin position="520"/>
        <end position="535"/>
    </location>
</feature>
<protein>
    <submittedName>
        <fullName evidence="2">Uncharacterized protein</fullName>
    </submittedName>
</protein>
<dbReference type="PANTHER" id="PTHR31579:SF1">
    <property type="entry name" value="OS03G0796600 PROTEIN"/>
    <property type="match status" value="1"/>
</dbReference>
<reference evidence="2 3" key="1">
    <citation type="journal article" date="2007" name="Science">
        <title>The Chlamydomonas genome reveals the evolution of key animal and plant functions.</title>
        <authorList>
            <person name="Merchant S.S."/>
            <person name="Prochnik S.E."/>
            <person name="Vallon O."/>
            <person name="Harris E.H."/>
            <person name="Karpowicz S.J."/>
            <person name="Witman G.B."/>
            <person name="Terry A."/>
            <person name="Salamov A."/>
            <person name="Fritz-Laylin L.K."/>
            <person name="Marechal-Drouard L."/>
            <person name="Marshall W.F."/>
            <person name="Qu L.H."/>
            <person name="Nelson D.R."/>
            <person name="Sanderfoot A.A."/>
            <person name="Spalding M.H."/>
            <person name="Kapitonov V.V."/>
            <person name="Ren Q."/>
            <person name="Ferris P."/>
            <person name="Lindquist E."/>
            <person name="Shapiro H."/>
            <person name="Lucas S.M."/>
            <person name="Grimwood J."/>
            <person name="Schmutz J."/>
            <person name="Cardol P."/>
            <person name="Cerutti H."/>
            <person name="Chanfreau G."/>
            <person name="Chen C.L."/>
            <person name="Cognat V."/>
            <person name="Croft M.T."/>
            <person name="Dent R."/>
            <person name="Dutcher S."/>
            <person name="Fernandez E."/>
            <person name="Fukuzawa H."/>
            <person name="Gonzalez-Ballester D."/>
            <person name="Gonzalez-Halphen D."/>
            <person name="Hallmann A."/>
            <person name="Hanikenne M."/>
            <person name="Hippler M."/>
            <person name="Inwood W."/>
            <person name="Jabbari K."/>
            <person name="Kalanon M."/>
            <person name="Kuras R."/>
            <person name="Lefebvre P.A."/>
            <person name="Lemaire S.D."/>
            <person name="Lobanov A.V."/>
            <person name="Lohr M."/>
            <person name="Manuell A."/>
            <person name="Meier I."/>
            <person name="Mets L."/>
            <person name="Mittag M."/>
            <person name="Mittelmeier T."/>
            <person name="Moroney J.V."/>
            <person name="Moseley J."/>
            <person name="Napoli C."/>
            <person name="Nedelcu A.M."/>
            <person name="Niyogi K."/>
            <person name="Novoselov S.V."/>
            <person name="Paulsen I.T."/>
            <person name="Pazour G."/>
            <person name="Purton S."/>
            <person name="Ral J.P."/>
            <person name="Riano-Pachon D.M."/>
            <person name="Riekhof W."/>
            <person name="Rymarquis L."/>
            <person name="Schroda M."/>
            <person name="Stern D."/>
            <person name="Umen J."/>
            <person name="Willows R."/>
            <person name="Wilson N."/>
            <person name="Zimmer S.L."/>
            <person name="Allmer J."/>
            <person name="Balk J."/>
            <person name="Bisova K."/>
            <person name="Chen C.J."/>
            <person name="Elias M."/>
            <person name="Gendler K."/>
            <person name="Hauser C."/>
            <person name="Lamb M.R."/>
            <person name="Ledford H."/>
            <person name="Long J.C."/>
            <person name="Minagawa J."/>
            <person name="Page M.D."/>
            <person name="Pan J."/>
            <person name="Pootakham W."/>
            <person name="Roje S."/>
            <person name="Rose A."/>
            <person name="Stahlberg E."/>
            <person name="Terauchi A.M."/>
            <person name="Yang P."/>
            <person name="Ball S."/>
            <person name="Bowler C."/>
            <person name="Dieckmann C.L."/>
            <person name="Gladyshev V.N."/>
            <person name="Green P."/>
            <person name="Jorgensen R."/>
            <person name="Mayfield S."/>
            <person name="Mueller-Roeber B."/>
            <person name="Rajamani S."/>
            <person name="Sayre R.T."/>
            <person name="Brokstein P."/>
            <person name="Dubchak I."/>
            <person name="Goodstein D."/>
            <person name="Hornick L."/>
            <person name="Huang Y.W."/>
            <person name="Jhaveri J."/>
            <person name="Luo Y."/>
            <person name="Martinez D."/>
            <person name="Ngau W.C."/>
            <person name="Otillar B."/>
            <person name="Poliakov A."/>
            <person name="Porter A."/>
            <person name="Szajkowski L."/>
            <person name="Werner G."/>
            <person name="Zhou K."/>
            <person name="Grigoriev I.V."/>
            <person name="Rokhsar D.S."/>
            <person name="Grossman A.R."/>
        </authorList>
    </citation>
    <scope>NUCLEOTIDE SEQUENCE [LARGE SCALE GENOMIC DNA]</scope>
    <source>
        <strain evidence="3">CC-503</strain>
    </source>
</reference>
<proteinExistence type="predicted"/>
<evidence type="ECO:0000256" key="1">
    <source>
        <dbReference type="SAM" id="MobiDB-lite"/>
    </source>
</evidence>
<dbReference type="PANTHER" id="PTHR31579">
    <property type="entry name" value="OS03G0796600 PROTEIN"/>
    <property type="match status" value="1"/>
</dbReference>
<sequence>MASICSSLVFDCEVLLDNEQNQSQRMLDQLESVVLPALDRSCRPASPLARDILGLVNGYLAGRAGPLEQSELTLLARHLAAHSANCFDVFIRSALSTNGVECFKSLRHSFLVVRGRGEYEGMEFIVEPALRAHFTIPHPSPDYEQMLARAPDVFVGGSCRLAPLVQLLCALMADSFERQGLALPPWRKEAAMLSKWLPAPSRTRDVPVVARAHSATAVDLPLPAVSTLPFDLPTFNSTSGCTAAAAAPAPASRGPAFAAQPIHVSALTPHAVFGFGIGGGIGSIAAATTGAGNIESGSCCGGIDSGYGIASDASALLLGFGLGGSHADAMLDSAAGIAGYSCGAGAGGGKDCEGVFSLGCSPDGELPMQLPPAMLGHSSRRSLRRPAVHLGFEPCAPAPAAAAAALSVSVWGGSPPAPGGAARSCGSCSGSSSNNNSFGGRGTGLLSAKLQRSAAAAAAAAPAAGPASGQQQQPQQQQPQQQQQQPQRIIETRPPAYQGGMCIRVVKLVGFNVPPPPPAAANSIAAAAQAPAQRA</sequence>
<dbReference type="EMBL" id="CM008977">
    <property type="protein sequence ID" value="PNW71187.1"/>
    <property type="molecule type" value="Genomic_DNA"/>
</dbReference>
<dbReference type="KEGG" id="cre:CHLRE_16g694203v5"/>
<evidence type="ECO:0000313" key="3">
    <source>
        <dbReference type="Proteomes" id="UP000006906"/>
    </source>
</evidence>
<name>A0A2K3CSB6_CHLRE</name>
<dbReference type="InParanoid" id="A0A2K3CSB6"/>
<feature type="region of interest" description="Disordered" evidence="1">
    <location>
        <begin position="516"/>
        <end position="535"/>
    </location>
</feature>
<dbReference type="Gramene" id="PNW71187">
    <property type="protein sequence ID" value="PNW71187"/>
    <property type="gene ID" value="CHLRE_16g694203v5"/>
</dbReference>
<evidence type="ECO:0000313" key="2">
    <source>
        <dbReference type="EMBL" id="PNW71187.1"/>
    </source>
</evidence>
<dbReference type="Proteomes" id="UP000006906">
    <property type="component" value="Chromosome 16"/>
</dbReference>
<dbReference type="ExpressionAtlas" id="A0A2K3CSB6">
    <property type="expression patterns" value="baseline and differential"/>
</dbReference>
<dbReference type="AlphaFoldDB" id="A0A2K3CSB6"/>